<evidence type="ECO:0000313" key="2">
    <source>
        <dbReference type="EMBL" id="OYO16307.1"/>
    </source>
</evidence>
<proteinExistence type="predicted"/>
<keyword evidence="3" id="KW-1185">Reference proteome</keyword>
<name>A0A255GKF3_9ACTN</name>
<dbReference type="Pfam" id="PF04480">
    <property type="entry name" value="DUF559"/>
    <property type="match status" value="1"/>
</dbReference>
<dbReference type="InterPro" id="IPR011335">
    <property type="entry name" value="Restrct_endonuc-II-like"/>
</dbReference>
<comment type="caution">
    <text evidence="2">The sequence shown here is derived from an EMBL/GenBank/DDBJ whole genome shotgun (WGS) entry which is preliminary data.</text>
</comment>
<evidence type="ECO:0000313" key="3">
    <source>
        <dbReference type="Proteomes" id="UP000215896"/>
    </source>
</evidence>
<feature type="domain" description="DUF559" evidence="1">
    <location>
        <begin position="215"/>
        <end position="277"/>
    </location>
</feature>
<protein>
    <recommendedName>
        <fullName evidence="1">DUF559 domain-containing protein</fullName>
    </recommendedName>
</protein>
<dbReference type="InterPro" id="IPR007569">
    <property type="entry name" value="DUF559"/>
</dbReference>
<dbReference type="SUPFAM" id="SSF52980">
    <property type="entry name" value="Restriction endonuclease-like"/>
    <property type="match status" value="1"/>
</dbReference>
<accession>A0A255GKF3</accession>
<evidence type="ECO:0000259" key="1">
    <source>
        <dbReference type="Pfam" id="PF04480"/>
    </source>
</evidence>
<dbReference type="Proteomes" id="UP000215896">
    <property type="component" value="Unassembled WGS sequence"/>
</dbReference>
<dbReference type="RefSeq" id="WP_094404969.1">
    <property type="nucleotide sequence ID" value="NZ_NMVO01000004.1"/>
</dbReference>
<organism evidence="2 3">
    <name type="scientific">Enemella evansiae</name>
    <dbReference type="NCBI Taxonomy" id="2016499"/>
    <lineage>
        <taxon>Bacteria</taxon>
        <taxon>Bacillati</taxon>
        <taxon>Actinomycetota</taxon>
        <taxon>Actinomycetes</taxon>
        <taxon>Propionibacteriales</taxon>
        <taxon>Propionibacteriaceae</taxon>
        <taxon>Enemella</taxon>
    </lineage>
</organism>
<reference evidence="2 3" key="1">
    <citation type="submission" date="2017-07" db="EMBL/GenBank/DDBJ databases">
        <title>Draft whole genome sequences of clinical Proprionibacteriaceae strains.</title>
        <authorList>
            <person name="Bernier A.-M."/>
            <person name="Bernard K."/>
            <person name="Domingo M.-C."/>
        </authorList>
    </citation>
    <scope>NUCLEOTIDE SEQUENCE [LARGE SCALE GENOMIC DNA]</scope>
    <source>
        <strain evidence="2 3">NML 030167</strain>
    </source>
</reference>
<dbReference type="AlphaFoldDB" id="A0A255GKF3"/>
<dbReference type="OrthoDB" id="4310518at2"/>
<dbReference type="EMBL" id="NMVO01000004">
    <property type="protein sequence ID" value="OYO16307.1"/>
    <property type="molecule type" value="Genomic_DNA"/>
</dbReference>
<gene>
    <name evidence="2" type="ORF">CGZ94_05030</name>
</gene>
<sequence>MSVVQVLEDWGGVARRSTLIRATARVDVDRALKAGDVVVDARGRYALPTADADLRTANRLHAVLSHRSAAAHWGWEQKFGPKRTEVTVPRNRKLRSAPRAHVHFADLGPDDLAGAVTSRRRTLTDCLRSCAFAEGLAIADSALRNGDISPGELLRLANAIRGPGAAVARRVARHASRQAANPFESVLRAIALDAGLDPEPQVSILRDETHELIGFVDLFDREHRLILEADSYQFHSGRAEFANDCQRYNTFVLAGFRVLRLSWEAVMHHADEVLASLRLIVDGARLPVCYLESA</sequence>